<dbReference type="SMART" id="SM00198">
    <property type="entry name" value="SCP"/>
    <property type="match status" value="1"/>
</dbReference>
<sequence length="331" mass="36748">MAILTHFRLIGIFVAITAIKICCASSPCPSLTILPGTEVHCELPAENRTIACLDANSTIPKGTVARYKCERDANFSENYIKCKCKGRWGGLRRFNDFMSSCNISDYSIDGPQELNLTDSQIYELAPGDPRQIKDFQEDGAAYHNFYRQIHHSPALKLNKTLSDAAQKWAEQEVDKPTLRTQDWSDRSYSQNIYRILSSTVDAREAVRLAAAAWYQGAYRYDWENPSGQSAFTQVVWKSTTDLGIGVAKNGNYTMVVANYWPPGNVVVENGDVSARWAWFQENVFPPNPINETLITATTTTTVSSLTSSSSPDASSLTEHPSGIVDYPTTST</sequence>
<feature type="region of interest" description="Disordered" evidence="1">
    <location>
        <begin position="304"/>
        <end position="331"/>
    </location>
</feature>
<gene>
    <name evidence="4" type="ORF">ODALV1_LOCUS5325</name>
</gene>
<dbReference type="EMBL" id="CAXLJM020000016">
    <property type="protein sequence ID" value="CAL8082828.1"/>
    <property type="molecule type" value="Genomic_DNA"/>
</dbReference>
<dbReference type="Gene3D" id="3.40.33.10">
    <property type="entry name" value="CAP"/>
    <property type="match status" value="1"/>
</dbReference>
<dbReference type="Proteomes" id="UP001642540">
    <property type="component" value="Unassembled WGS sequence"/>
</dbReference>
<proteinExistence type="predicted"/>
<name>A0ABP1Q2A7_9HEXA</name>
<dbReference type="InterPro" id="IPR014044">
    <property type="entry name" value="CAP_dom"/>
</dbReference>
<evidence type="ECO:0000256" key="1">
    <source>
        <dbReference type="SAM" id="MobiDB-lite"/>
    </source>
</evidence>
<reference evidence="4 5" key="1">
    <citation type="submission" date="2024-08" db="EMBL/GenBank/DDBJ databases">
        <authorList>
            <person name="Cucini C."/>
            <person name="Frati F."/>
        </authorList>
    </citation>
    <scope>NUCLEOTIDE SEQUENCE [LARGE SCALE GENOMIC DNA]</scope>
</reference>
<keyword evidence="2" id="KW-0732">Signal</keyword>
<dbReference type="CDD" id="cd05382">
    <property type="entry name" value="CAP_GAPR1-like"/>
    <property type="match status" value="1"/>
</dbReference>
<feature type="domain" description="SCP" evidence="3">
    <location>
        <begin position="134"/>
        <end position="267"/>
    </location>
</feature>
<protein>
    <recommendedName>
        <fullName evidence="3">SCP domain-containing protein</fullName>
    </recommendedName>
</protein>
<evidence type="ECO:0000256" key="2">
    <source>
        <dbReference type="SAM" id="SignalP"/>
    </source>
</evidence>
<feature type="chain" id="PRO_5046964442" description="SCP domain-containing protein" evidence="2">
    <location>
        <begin position="25"/>
        <end position="331"/>
    </location>
</feature>
<evidence type="ECO:0000313" key="5">
    <source>
        <dbReference type="Proteomes" id="UP001642540"/>
    </source>
</evidence>
<feature type="compositionally biased region" description="Low complexity" evidence="1">
    <location>
        <begin position="304"/>
        <end position="317"/>
    </location>
</feature>
<dbReference type="InterPro" id="IPR035940">
    <property type="entry name" value="CAP_sf"/>
</dbReference>
<dbReference type="SUPFAM" id="SSF55797">
    <property type="entry name" value="PR-1-like"/>
    <property type="match status" value="1"/>
</dbReference>
<dbReference type="InterPro" id="IPR034113">
    <property type="entry name" value="SCP_GAPR1-like"/>
</dbReference>
<accession>A0ABP1Q2A7</accession>
<comment type="caution">
    <text evidence="4">The sequence shown here is derived from an EMBL/GenBank/DDBJ whole genome shotgun (WGS) entry which is preliminary data.</text>
</comment>
<keyword evidence="5" id="KW-1185">Reference proteome</keyword>
<feature type="signal peptide" evidence="2">
    <location>
        <begin position="1"/>
        <end position="24"/>
    </location>
</feature>
<dbReference type="Pfam" id="PF00188">
    <property type="entry name" value="CAP"/>
    <property type="match status" value="1"/>
</dbReference>
<evidence type="ECO:0000313" key="4">
    <source>
        <dbReference type="EMBL" id="CAL8082828.1"/>
    </source>
</evidence>
<dbReference type="PANTHER" id="PTHR10334">
    <property type="entry name" value="CYSTEINE-RICH SECRETORY PROTEIN-RELATED"/>
    <property type="match status" value="1"/>
</dbReference>
<dbReference type="InterPro" id="IPR001283">
    <property type="entry name" value="CRISP-related"/>
</dbReference>
<evidence type="ECO:0000259" key="3">
    <source>
        <dbReference type="SMART" id="SM00198"/>
    </source>
</evidence>
<organism evidence="4 5">
    <name type="scientific">Orchesella dallaii</name>
    <dbReference type="NCBI Taxonomy" id="48710"/>
    <lineage>
        <taxon>Eukaryota</taxon>
        <taxon>Metazoa</taxon>
        <taxon>Ecdysozoa</taxon>
        <taxon>Arthropoda</taxon>
        <taxon>Hexapoda</taxon>
        <taxon>Collembola</taxon>
        <taxon>Entomobryomorpha</taxon>
        <taxon>Entomobryoidea</taxon>
        <taxon>Orchesellidae</taxon>
        <taxon>Orchesellinae</taxon>
        <taxon>Orchesella</taxon>
    </lineage>
</organism>